<dbReference type="KEGG" id="bwh:A9C19_07795"/>
<dbReference type="RefSeq" id="WP_072579445.1">
    <property type="nucleotide sequence ID" value="NZ_CP016020.1"/>
</dbReference>
<dbReference type="EMBL" id="CP016020">
    <property type="protein sequence ID" value="APH04656.1"/>
    <property type="molecule type" value="Genomic_DNA"/>
</dbReference>
<keyword evidence="2" id="KW-1185">Reference proteome</keyword>
<reference evidence="1 2" key="1">
    <citation type="journal article" date="2016" name="Sci. Rep.">
        <title>Complete genome sequence and transcriptomic analysis of a novel marine strain Bacillus weihaiensis reveals the mechanism of brown algae degradation.</title>
        <authorList>
            <person name="Zhu Y."/>
            <person name="Chen P."/>
            <person name="Bao Y."/>
            <person name="Men Y."/>
            <person name="Zeng Y."/>
            <person name="Yang J."/>
            <person name="Sun J."/>
            <person name="Sun Y."/>
        </authorList>
    </citation>
    <scope>NUCLEOTIDE SEQUENCE [LARGE SCALE GENOMIC DNA]</scope>
    <source>
        <strain evidence="1 2">Alg07</strain>
    </source>
</reference>
<protein>
    <submittedName>
        <fullName evidence="1">Uncharacterized protein</fullName>
    </submittedName>
</protein>
<dbReference type="AlphaFoldDB" id="A0A1L3MQP4"/>
<evidence type="ECO:0000313" key="2">
    <source>
        <dbReference type="Proteomes" id="UP000181936"/>
    </source>
</evidence>
<gene>
    <name evidence="1" type="ORF">A9C19_07795</name>
</gene>
<dbReference type="OrthoDB" id="2888587at2"/>
<organism evidence="1 2">
    <name type="scientific">Bacillus weihaiensis</name>
    <dbReference type="NCBI Taxonomy" id="1547283"/>
    <lineage>
        <taxon>Bacteria</taxon>
        <taxon>Bacillati</taxon>
        <taxon>Bacillota</taxon>
        <taxon>Bacilli</taxon>
        <taxon>Bacillales</taxon>
        <taxon>Bacillaceae</taxon>
        <taxon>Bacillus</taxon>
    </lineage>
</organism>
<proteinExistence type="predicted"/>
<dbReference type="Proteomes" id="UP000181936">
    <property type="component" value="Chromosome"/>
</dbReference>
<sequence>MSTIKLLGTKYFSLDSAIIDASPSEVIVSKDGEEAYYIITPDLLTEELIQLGYKVVKTEG</sequence>
<accession>A0A1L3MQP4</accession>
<name>A0A1L3MQP4_9BACI</name>
<evidence type="ECO:0000313" key="1">
    <source>
        <dbReference type="EMBL" id="APH04656.1"/>
    </source>
</evidence>